<comment type="caution">
    <text evidence="2">The sequence shown here is derived from an EMBL/GenBank/DDBJ whole genome shotgun (WGS) entry which is preliminary data.</text>
</comment>
<evidence type="ECO:0008006" key="4">
    <source>
        <dbReference type="Google" id="ProtNLM"/>
    </source>
</evidence>
<evidence type="ECO:0000313" key="3">
    <source>
        <dbReference type="Proteomes" id="UP000436694"/>
    </source>
</evidence>
<dbReference type="RefSeq" id="WP_153548462.1">
    <property type="nucleotide sequence ID" value="NZ_WIXK01000006.1"/>
</dbReference>
<feature type="coiled-coil region" evidence="1">
    <location>
        <begin position="30"/>
        <end position="92"/>
    </location>
</feature>
<name>A0A844AML3_9RHOB</name>
<evidence type="ECO:0000256" key="1">
    <source>
        <dbReference type="SAM" id="Coils"/>
    </source>
</evidence>
<dbReference type="Proteomes" id="UP000436694">
    <property type="component" value="Unassembled WGS sequence"/>
</dbReference>
<sequence length="100" mass="10731">MLFVAALSLSACVSPEVVTKTSVGDNSLTCEQIATQMQQLEEIRAEAEKGKTASGKNVAAAILFWPAIIGNYQNAKQALEAANERHEVLVNLAAKKRCDL</sequence>
<protein>
    <recommendedName>
        <fullName evidence="4">Lipoprotein</fullName>
    </recommendedName>
</protein>
<reference evidence="2 3" key="1">
    <citation type="submission" date="2019-10" db="EMBL/GenBank/DDBJ databases">
        <title>Epibacterium sp. nov., isolated from seawater.</title>
        <authorList>
            <person name="Zhang X."/>
            <person name="Li N."/>
        </authorList>
    </citation>
    <scope>NUCLEOTIDE SEQUENCE [LARGE SCALE GENOMIC DNA]</scope>
    <source>
        <strain evidence="2 3">SM1969</strain>
    </source>
</reference>
<keyword evidence="1" id="KW-0175">Coiled coil</keyword>
<proteinExistence type="predicted"/>
<evidence type="ECO:0000313" key="2">
    <source>
        <dbReference type="EMBL" id="MQY43570.1"/>
    </source>
</evidence>
<dbReference type="AlphaFoldDB" id="A0A844AML3"/>
<gene>
    <name evidence="2" type="ORF">GG681_13060</name>
</gene>
<keyword evidence="3" id="KW-1185">Reference proteome</keyword>
<accession>A0A844AML3</accession>
<dbReference type="EMBL" id="WIXK01000006">
    <property type="protein sequence ID" value="MQY43570.1"/>
    <property type="molecule type" value="Genomic_DNA"/>
</dbReference>
<organism evidence="2 3">
    <name type="scientific">Tritonibacter aquimaris</name>
    <dbReference type="NCBI Taxonomy" id="2663379"/>
    <lineage>
        <taxon>Bacteria</taxon>
        <taxon>Pseudomonadati</taxon>
        <taxon>Pseudomonadota</taxon>
        <taxon>Alphaproteobacteria</taxon>
        <taxon>Rhodobacterales</taxon>
        <taxon>Paracoccaceae</taxon>
        <taxon>Tritonibacter</taxon>
    </lineage>
</organism>